<comment type="subunit">
    <text evidence="1">Homodimer.</text>
</comment>
<sequence>MSTSAILTPHAPRTIRTEPLTAETFAPYGHVVMAERGDVVGKPANQGTAKRYNWLGPVENLRPANAKLNLCLFRCSPRTTWPLRVEIMEKHPLSTQVVVPMNASRYVVLVAKPGTDMPDLSTLRAFVATGLQGVAYHPGTWHHPLLALGAETDFGCVVWEDESDGDCTLVTLPESEQPLIELI</sequence>
<dbReference type="OrthoDB" id="9804602at2"/>
<dbReference type="GO" id="GO:0006144">
    <property type="term" value="P:purine nucleobase metabolic process"/>
    <property type="evidence" value="ECO:0007669"/>
    <property type="project" value="UniProtKB-KW"/>
</dbReference>
<keyword evidence="6" id="KW-1185">Reference proteome</keyword>
<dbReference type="PIRSF" id="PIRSF017306">
    <property type="entry name" value="Ureidogly_hydro"/>
    <property type="match status" value="1"/>
</dbReference>
<dbReference type="PANTHER" id="PTHR21221:SF1">
    <property type="entry name" value="UREIDOGLYCOLATE LYASE"/>
    <property type="match status" value="1"/>
</dbReference>
<keyword evidence="2" id="KW-0659">Purine metabolism</keyword>
<dbReference type="InterPro" id="IPR007247">
    <property type="entry name" value="Ureidogly_lyase"/>
</dbReference>
<reference evidence="5 6" key="1">
    <citation type="submission" date="2015-08" db="EMBL/GenBank/DDBJ databases">
        <authorList>
            <person name="Babu N.S."/>
            <person name="Beckwith C.J."/>
            <person name="Beseler K.G."/>
            <person name="Brison A."/>
            <person name="Carone J.V."/>
            <person name="Caskin T.P."/>
            <person name="Diamond M."/>
            <person name="Durham M.E."/>
            <person name="Foxe J.M."/>
            <person name="Go M."/>
            <person name="Henderson B.A."/>
            <person name="Jones I.B."/>
            <person name="McGettigan J.A."/>
            <person name="Micheletti S.J."/>
            <person name="Nasrallah M.E."/>
            <person name="Ortiz D."/>
            <person name="Piller C.R."/>
            <person name="Privatt S.R."/>
            <person name="Schneider S.L."/>
            <person name="Sharp S."/>
            <person name="Smith T.C."/>
            <person name="Stanton J.D."/>
            <person name="Ullery H.E."/>
            <person name="Wilson R.J."/>
            <person name="Serrano M.G."/>
            <person name="Buck G."/>
            <person name="Lee V."/>
            <person name="Wang Y."/>
            <person name="Carvalho R."/>
            <person name="Voegtly L."/>
            <person name="Shi R."/>
            <person name="Duckworth R."/>
            <person name="Johnson A."/>
            <person name="Loviza R."/>
            <person name="Walstead R."/>
            <person name="Shah Z."/>
            <person name="Kiflezghi M."/>
            <person name="Wade K."/>
            <person name="Ball S.L."/>
            <person name="Bradley K.W."/>
            <person name="Asai D.J."/>
            <person name="Bowman C.A."/>
            <person name="Russell D.A."/>
            <person name="Pope W.H."/>
            <person name="Jacobs-Sera D."/>
            <person name="Hendrix R.W."/>
            <person name="Hatfull G.F."/>
        </authorList>
    </citation>
    <scope>NUCLEOTIDE SEQUENCE [LARGE SCALE GENOMIC DNA]</scope>
    <source>
        <strain evidence="5 6">DSM 27648</strain>
    </source>
</reference>
<dbReference type="CDD" id="cd20298">
    <property type="entry name" value="cupin_UAH"/>
    <property type="match status" value="1"/>
</dbReference>
<gene>
    <name evidence="5" type="ORF">AKJ09_04209</name>
</gene>
<dbReference type="Pfam" id="PF04115">
    <property type="entry name" value="Ureidogly_lyase"/>
    <property type="match status" value="1"/>
</dbReference>
<dbReference type="InterPro" id="IPR024060">
    <property type="entry name" value="Ureidoglycolate_lyase_dom_sf"/>
</dbReference>
<dbReference type="Gene3D" id="2.60.120.480">
    <property type="entry name" value="Ureidoglycolate hydrolase"/>
    <property type="match status" value="1"/>
</dbReference>
<protein>
    <submittedName>
        <fullName evidence="5">Ureidoglycolate hydrolase</fullName>
    </submittedName>
</protein>
<dbReference type="KEGG" id="llu:AKJ09_04209"/>
<name>A0A0K1PVI8_9BACT</name>
<dbReference type="Proteomes" id="UP000064967">
    <property type="component" value="Chromosome"/>
</dbReference>
<keyword evidence="5" id="KW-0378">Hydrolase</keyword>
<dbReference type="GO" id="GO:0004848">
    <property type="term" value="F:ureidoglycolate hydrolase activity"/>
    <property type="evidence" value="ECO:0007669"/>
    <property type="project" value="InterPro"/>
</dbReference>
<evidence type="ECO:0000313" key="6">
    <source>
        <dbReference type="Proteomes" id="UP000064967"/>
    </source>
</evidence>
<evidence type="ECO:0000313" key="5">
    <source>
        <dbReference type="EMBL" id="AKU97545.1"/>
    </source>
</evidence>
<evidence type="ECO:0000256" key="3">
    <source>
        <dbReference type="ARBA" id="ARBA00023239"/>
    </source>
</evidence>
<evidence type="ECO:0000256" key="4">
    <source>
        <dbReference type="ARBA" id="ARBA00047684"/>
    </source>
</evidence>
<dbReference type="SUPFAM" id="SSF51182">
    <property type="entry name" value="RmlC-like cupins"/>
    <property type="match status" value="1"/>
</dbReference>
<dbReference type="InterPro" id="IPR047233">
    <property type="entry name" value="UAH_cupin"/>
</dbReference>
<evidence type="ECO:0000256" key="2">
    <source>
        <dbReference type="ARBA" id="ARBA00022631"/>
    </source>
</evidence>
<dbReference type="InterPro" id="IPR011051">
    <property type="entry name" value="RmlC_Cupin_sf"/>
</dbReference>
<dbReference type="GO" id="GO:0000256">
    <property type="term" value="P:allantoin catabolic process"/>
    <property type="evidence" value="ECO:0007669"/>
    <property type="project" value="InterPro"/>
</dbReference>
<dbReference type="GO" id="GO:0050385">
    <property type="term" value="F:ureidoglycolate lyase activity"/>
    <property type="evidence" value="ECO:0007669"/>
    <property type="project" value="UniProtKB-EC"/>
</dbReference>
<dbReference type="PANTHER" id="PTHR21221">
    <property type="entry name" value="UREIDOGLYCOLATE HYDROLASE"/>
    <property type="match status" value="1"/>
</dbReference>
<dbReference type="AlphaFoldDB" id="A0A0K1PVI8"/>
<organism evidence="5 6">
    <name type="scientific">Labilithrix luteola</name>
    <dbReference type="NCBI Taxonomy" id="1391654"/>
    <lineage>
        <taxon>Bacteria</taxon>
        <taxon>Pseudomonadati</taxon>
        <taxon>Myxococcota</taxon>
        <taxon>Polyangia</taxon>
        <taxon>Polyangiales</taxon>
        <taxon>Labilitrichaceae</taxon>
        <taxon>Labilithrix</taxon>
    </lineage>
</organism>
<accession>A0A0K1PVI8</accession>
<dbReference type="PATRIC" id="fig|1391654.3.peg.4264"/>
<dbReference type="EMBL" id="CP012333">
    <property type="protein sequence ID" value="AKU97545.1"/>
    <property type="molecule type" value="Genomic_DNA"/>
</dbReference>
<comment type="catalytic activity">
    <reaction evidence="4">
        <text>(S)-ureidoglycolate = urea + glyoxylate</text>
        <dbReference type="Rhea" id="RHEA:11304"/>
        <dbReference type="ChEBI" id="CHEBI:16199"/>
        <dbReference type="ChEBI" id="CHEBI:36655"/>
        <dbReference type="ChEBI" id="CHEBI:57296"/>
        <dbReference type="EC" id="4.3.2.3"/>
    </reaction>
</comment>
<keyword evidence="3" id="KW-0456">Lyase</keyword>
<dbReference type="RefSeq" id="WP_146648663.1">
    <property type="nucleotide sequence ID" value="NZ_CP012333.1"/>
</dbReference>
<evidence type="ECO:0000256" key="1">
    <source>
        <dbReference type="ARBA" id="ARBA00011738"/>
    </source>
</evidence>
<dbReference type="STRING" id="1391654.AKJ09_04209"/>
<proteinExistence type="predicted"/>